<protein>
    <submittedName>
        <fullName evidence="2">Uncharacterized protein</fullName>
    </submittedName>
</protein>
<gene>
    <name evidence="2" type="ORF">PG996_004486</name>
</gene>
<name>A0ABR1W488_9PEZI</name>
<comment type="caution">
    <text evidence="2">The sequence shown here is derived from an EMBL/GenBank/DDBJ whole genome shotgun (WGS) entry which is preliminary data.</text>
</comment>
<accession>A0ABR1W488</accession>
<feature type="compositionally biased region" description="Polar residues" evidence="1">
    <location>
        <begin position="113"/>
        <end position="131"/>
    </location>
</feature>
<sequence length="185" mass="19390">MTRLGLVAYGSVRLRGVLPRAPYTIASVMGFLAGSPLCDPDIVTLPENLGLMSDRDLRAAFDGWLFSLDWWARADGGGKPGPDGAGNEGSGKFKTTTSGTVLGSHGTASFSDKTGTFDDSGSATTITNVDGASTPREDSSRWARFGIDIGAASSFGSSDGAQLRILRRRRDSSSFQTGRNGSLEC</sequence>
<reference evidence="2 3" key="1">
    <citation type="submission" date="2023-01" db="EMBL/GenBank/DDBJ databases">
        <title>Analysis of 21 Apiospora genomes using comparative genomics revels a genus with tremendous synthesis potential of carbohydrate active enzymes and secondary metabolites.</title>
        <authorList>
            <person name="Sorensen T."/>
        </authorList>
    </citation>
    <scope>NUCLEOTIDE SEQUENCE [LARGE SCALE GENOMIC DNA]</scope>
    <source>
        <strain evidence="2 3">CBS 83171</strain>
    </source>
</reference>
<dbReference type="EMBL" id="JAQQWM010000002">
    <property type="protein sequence ID" value="KAK8078316.1"/>
    <property type="molecule type" value="Genomic_DNA"/>
</dbReference>
<dbReference type="Proteomes" id="UP001446871">
    <property type="component" value="Unassembled WGS sequence"/>
</dbReference>
<feature type="compositionally biased region" description="Gly residues" evidence="1">
    <location>
        <begin position="77"/>
        <end position="89"/>
    </location>
</feature>
<organism evidence="2 3">
    <name type="scientific">Apiospora saccharicola</name>
    <dbReference type="NCBI Taxonomy" id="335842"/>
    <lineage>
        <taxon>Eukaryota</taxon>
        <taxon>Fungi</taxon>
        <taxon>Dikarya</taxon>
        <taxon>Ascomycota</taxon>
        <taxon>Pezizomycotina</taxon>
        <taxon>Sordariomycetes</taxon>
        <taxon>Xylariomycetidae</taxon>
        <taxon>Amphisphaeriales</taxon>
        <taxon>Apiosporaceae</taxon>
        <taxon>Apiospora</taxon>
    </lineage>
</organism>
<evidence type="ECO:0000313" key="3">
    <source>
        <dbReference type="Proteomes" id="UP001446871"/>
    </source>
</evidence>
<evidence type="ECO:0000256" key="1">
    <source>
        <dbReference type="SAM" id="MobiDB-lite"/>
    </source>
</evidence>
<feature type="region of interest" description="Disordered" evidence="1">
    <location>
        <begin position="113"/>
        <end position="138"/>
    </location>
</feature>
<evidence type="ECO:0000313" key="2">
    <source>
        <dbReference type="EMBL" id="KAK8078316.1"/>
    </source>
</evidence>
<keyword evidence="3" id="KW-1185">Reference proteome</keyword>
<proteinExistence type="predicted"/>
<feature type="region of interest" description="Disordered" evidence="1">
    <location>
        <begin position="77"/>
        <end position="98"/>
    </location>
</feature>